<evidence type="ECO:0000313" key="11">
    <source>
        <dbReference type="Proteomes" id="UP000183038"/>
    </source>
</evidence>
<dbReference type="GO" id="GO:0004065">
    <property type="term" value="F:arylsulfatase activity"/>
    <property type="evidence" value="ECO:0007669"/>
    <property type="project" value="TreeGrafter"/>
</dbReference>
<dbReference type="InterPro" id="IPR024607">
    <property type="entry name" value="Sulfatase_CS"/>
</dbReference>
<dbReference type="Gene3D" id="3.40.720.10">
    <property type="entry name" value="Alkaline Phosphatase, subunit A"/>
    <property type="match status" value="1"/>
</dbReference>
<protein>
    <submittedName>
        <fullName evidence="10">Arylsulfatase A</fullName>
    </submittedName>
</protein>
<keyword evidence="5" id="KW-0378">Hydrolase</keyword>
<evidence type="ECO:0000313" key="10">
    <source>
        <dbReference type="EMBL" id="SEC72594.1"/>
    </source>
</evidence>
<comment type="similarity">
    <text evidence="2">Belongs to the sulfatase family.</text>
</comment>
<dbReference type="SUPFAM" id="SSF53649">
    <property type="entry name" value="Alkaline phosphatase-like"/>
    <property type="match status" value="1"/>
</dbReference>
<feature type="signal peptide" evidence="8">
    <location>
        <begin position="1"/>
        <end position="19"/>
    </location>
</feature>
<evidence type="ECO:0000256" key="3">
    <source>
        <dbReference type="ARBA" id="ARBA00022723"/>
    </source>
</evidence>
<evidence type="ECO:0000259" key="9">
    <source>
        <dbReference type="Pfam" id="PF00884"/>
    </source>
</evidence>
<evidence type="ECO:0000256" key="2">
    <source>
        <dbReference type="ARBA" id="ARBA00008779"/>
    </source>
</evidence>
<dbReference type="InterPro" id="IPR050738">
    <property type="entry name" value="Sulfatase"/>
</dbReference>
<dbReference type="Gene3D" id="3.30.1120.10">
    <property type="match status" value="1"/>
</dbReference>
<dbReference type="OrthoDB" id="9766107at2"/>
<organism evidence="10 11">
    <name type="scientific">Maribacter dokdonensis</name>
    <dbReference type="NCBI Taxonomy" id="320912"/>
    <lineage>
        <taxon>Bacteria</taxon>
        <taxon>Pseudomonadati</taxon>
        <taxon>Bacteroidota</taxon>
        <taxon>Flavobacteriia</taxon>
        <taxon>Flavobacteriales</taxon>
        <taxon>Flavobacteriaceae</taxon>
        <taxon>Maribacter</taxon>
    </lineage>
</organism>
<dbReference type="EMBL" id="FNTB01000001">
    <property type="protein sequence ID" value="SEC72594.1"/>
    <property type="molecule type" value="Genomic_DNA"/>
</dbReference>
<evidence type="ECO:0000256" key="5">
    <source>
        <dbReference type="ARBA" id="ARBA00022801"/>
    </source>
</evidence>
<dbReference type="Pfam" id="PF00884">
    <property type="entry name" value="Sulfatase"/>
    <property type="match status" value="1"/>
</dbReference>
<evidence type="ECO:0000256" key="1">
    <source>
        <dbReference type="ARBA" id="ARBA00001913"/>
    </source>
</evidence>
<reference evidence="10 11" key="1">
    <citation type="submission" date="2016-10" db="EMBL/GenBank/DDBJ databases">
        <authorList>
            <person name="de Groot N.N."/>
        </authorList>
    </citation>
    <scope>NUCLEOTIDE SEQUENCE [LARGE SCALE GENOMIC DNA]</scope>
    <source>
        <strain evidence="10 11">MAR_2009_71</strain>
    </source>
</reference>
<keyword evidence="7" id="KW-0325">Glycoprotein</keyword>
<dbReference type="InterPro" id="IPR017850">
    <property type="entry name" value="Alkaline_phosphatase_core_sf"/>
</dbReference>
<name>A0A1H4UWS1_9FLAO</name>
<keyword evidence="3" id="KW-0479">Metal-binding</keyword>
<evidence type="ECO:0000256" key="4">
    <source>
        <dbReference type="ARBA" id="ARBA00022729"/>
    </source>
</evidence>
<dbReference type="FunFam" id="3.40.720.10:FF:000023">
    <property type="entry name" value="Arylsulfatase A"/>
    <property type="match status" value="1"/>
</dbReference>
<accession>A0A1H4UWS1</accession>
<dbReference type="PROSITE" id="PS00523">
    <property type="entry name" value="SULFATASE_1"/>
    <property type="match status" value="1"/>
</dbReference>
<sequence>MQKLIFILLFITASFSTKAVFAQAKNSKPNIVIVFTDDQGYQDVGVFGSPLISTPNLDNMAKNGIKFTDFYSASSVCSPSRAALLTGSYPNRVGVPEVLWPNLPGGLSNAETTIANMLKTQNYATACIGKWHLGDEQEYLPISQGFDMYYGIPFSNDMSVNPKSKISKNIVFREGMTLDSLREKKWRGSRVPLFEQDEVIEYPVNQSTITQRYTEQAIHFIKENKNERFFLYLAHSMPHVPLYASASFKGKSKRGLYGDAIEEIDWSVGEILRTLKEQGLDENTLVIFTSDNGPWTSRGEHGGSALPLRGHKNETFEGGFRVPMIAQWNGKIKPASVSDKVISTIDVLPTVAYLTGADLPEKKIDGKNIWPILSGKQNKKSPHKKEGFFYYKDFNLEAVRQGDWKLRIIEDDVALYNLKDDISEQHNLAATYPIKVKKLKKLMLDFDEELQQNKRNQQHLRSK</sequence>
<gene>
    <name evidence="10" type="ORF">SAMN05192540_3918</name>
</gene>
<dbReference type="Proteomes" id="UP000183038">
    <property type="component" value="Unassembled WGS sequence"/>
</dbReference>
<dbReference type="InterPro" id="IPR000917">
    <property type="entry name" value="Sulfatase_N"/>
</dbReference>
<evidence type="ECO:0000256" key="7">
    <source>
        <dbReference type="ARBA" id="ARBA00023180"/>
    </source>
</evidence>
<dbReference type="RefSeq" id="WP_083365703.1">
    <property type="nucleotide sequence ID" value="NZ_FNTB01000001.1"/>
</dbReference>
<keyword evidence="4 8" id="KW-0732">Signal</keyword>
<dbReference type="AlphaFoldDB" id="A0A1H4UWS1"/>
<proteinExistence type="inferred from homology"/>
<evidence type="ECO:0000256" key="6">
    <source>
        <dbReference type="ARBA" id="ARBA00022837"/>
    </source>
</evidence>
<dbReference type="PANTHER" id="PTHR42693">
    <property type="entry name" value="ARYLSULFATASE FAMILY MEMBER"/>
    <property type="match status" value="1"/>
</dbReference>
<feature type="chain" id="PRO_5010377742" evidence="8">
    <location>
        <begin position="20"/>
        <end position="463"/>
    </location>
</feature>
<feature type="domain" description="Sulfatase N-terminal" evidence="9">
    <location>
        <begin position="29"/>
        <end position="356"/>
    </location>
</feature>
<comment type="cofactor">
    <cofactor evidence="1">
        <name>Ca(2+)</name>
        <dbReference type="ChEBI" id="CHEBI:29108"/>
    </cofactor>
</comment>
<dbReference type="CDD" id="cd16026">
    <property type="entry name" value="GALNS_like"/>
    <property type="match status" value="1"/>
</dbReference>
<dbReference type="PANTHER" id="PTHR42693:SF53">
    <property type="entry name" value="ENDO-4-O-SULFATASE"/>
    <property type="match status" value="1"/>
</dbReference>
<keyword evidence="6" id="KW-0106">Calcium</keyword>
<evidence type="ECO:0000256" key="8">
    <source>
        <dbReference type="SAM" id="SignalP"/>
    </source>
</evidence>
<dbReference type="GO" id="GO:0046872">
    <property type="term" value="F:metal ion binding"/>
    <property type="evidence" value="ECO:0007669"/>
    <property type="project" value="UniProtKB-KW"/>
</dbReference>